<dbReference type="EMBL" id="QGMY01000002">
    <property type="protein sequence ID" value="PWR73859.1"/>
    <property type="molecule type" value="Genomic_DNA"/>
</dbReference>
<sequence>MVWYYETFKKVGRLRIVGDCVLIEIDGEGTHDIPVSDVVNIISNAVELPLDPVNLQEGISSLSVRQLAIKFYIPVGGQMYCAIVRQVLGMIASPGKKAALWVPVE</sequence>
<accession>A0A2V2N269</accession>
<dbReference type="AlphaFoldDB" id="A0A2V2N269"/>
<dbReference type="RefSeq" id="WP_109967139.1">
    <property type="nucleotide sequence ID" value="NZ_CP176093.1"/>
</dbReference>
<evidence type="ECO:0000313" key="1">
    <source>
        <dbReference type="EMBL" id="PWR73859.1"/>
    </source>
</evidence>
<keyword evidence="2" id="KW-1185">Reference proteome</keyword>
<reference evidence="1 2" key="1">
    <citation type="submission" date="2018-05" db="EMBL/GenBank/DDBJ databases">
        <title>Draft genome of Methanospirillum lacunae Ki8-1.</title>
        <authorList>
            <person name="Dueholm M.S."/>
            <person name="Nielsen P.H."/>
            <person name="Bakmann L.F."/>
            <person name="Otzen D.E."/>
        </authorList>
    </citation>
    <scope>NUCLEOTIDE SEQUENCE [LARGE SCALE GENOMIC DNA]</scope>
    <source>
        <strain evidence="1 2">Ki8-1</strain>
    </source>
</reference>
<gene>
    <name evidence="1" type="ORF">DK846_01435</name>
</gene>
<organism evidence="1 2">
    <name type="scientific">Methanospirillum lacunae</name>
    <dbReference type="NCBI Taxonomy" id="668570"/>
    <lineage>
        <taxon>Archaea</taxon>
        <taxon>Methanobacteriati</taxon>
        <taxon>Methanobacteriota</taxon>
        <taxon>Stenosarchaea group</taxon>
        <taxon>Methanomicrobia</taxon>
        <taxon>Methanomicrobiales</taxon>
        <taxon>Methanospirillaceae</taxon>
        <taxon>Methanospirillum</taxon>
    </lineage>
</organism>
<dbReference type="Proteomes" id="UP000245657">
    <property type="component" value="Unassembled WGS sequence"/>
</dbReference>
<evidence type="ECO:0000313" key="2">
    <source>
        <dbReference type="Proteomes" id="UP000245657"/>
    </source>
</evidence>
<name>A0A2V2N269_9EURY</name>
<proteinExistence type="predicted"/>
<protein>
    <submittedName>
        <fullName evidence="1">Uncharacterized protein</fullName>
    </submittedName>
</protein>
<dbReference type="GeneID" id="97549191"/>
<comment type="caution">
    <text evidence="1">The sequence shown here is derived from an EMBL/GenBank/DDBJ whole genome shotgun (WGS) entry which is preliminary data.</text>
</comment>